<feature type="region of interest" description="Disordered" evidence="1">
    <location>
        <begin position="1"/>
        <end position="77"/>
    </location>
</feature>
<dbReference type="AlphaFoldDB" id="A0AAF0YE86"/>
<dbReference type="GO" id="GO:0031932">
    <property type="term" value="C:TORC2 complex"/>
    <property type="evidence" value="ECO:0007669"/>
    <property type="project" value="TreeGrafter"/>
</dbReference>
<dbReference type="RefSeq" id="XP_062629252.1">
    <property type="nucleotide sequence ID" value="XM_062773268.1"/>
</dbReference>
<feature type="region of interest" description="Disordered" evidence="1">
    <location>
        <begin position="576"/>
        <end position="627"/>
    </location>
</feature>
<dbReference type="Pfam" id="PF08539">
    <property type="entry name" value="HbrB"/>
    <property type="match status" value="1"/>
</dbReference>
<evidence type="ECO:0000313" key="2">
    <source>
        <dbReference type="EMBL" id="WOO83226.1"/>
    </source>
</evidence>
<dbReference type="PANTHER" id="PTHR32428">
    <property type="entry name" value="TARGET OF RAPAMYCIN COMPLEX 2 SUBUNIT BIT61-RELATED"/>
    <property type="match status" value="1"/>
</dbReference>
<dbReference type="GeneID" id="87809925"/>
<evidence type="ECO:0000256" key="1">
    <source>
        <dbReference type="SAM" id="MobiDB-lite"/>
    </source>
</evidence>
<sequence>MPPPPSAALAPPSPAPSPARSHHQPHASPGPSPTAPSRPRLTLDTEQRRWDARSVAESTSTGSKRLPSIPSIASLPSFPGLSPVGRKGWALGAYDNKLVSSTLSQLPPLPPLSPSGMSSTGSNISAFSSASTPAALGAPFASALTPQRTQSVSAGGVIVLPDGTSLPTGADGGRPEQANHPNMLQTILHSSPNSPWSLLTVHVLPVFAGSPLKTAIEDLNQLANAHIVAASQRTPTSRLITVLTSDLRDFIASGMLTLKAKFETLEEAKVVSRAAEVWNFFWGQILPYVEGIFLPFSQIRDVPASSTSRALAAPIVSQPPIGVRHLVLSGFLTHILLPLLQRLVHLVGQLRPASEQGPRAGPGATDLPRLLQMSLVLSTQARYSSFMGVRDAAEAQQRDEESREAVEDLGRAVRWSMAVVNGTISVEKAEEEQEQAETLTESPLADDNGLTPSPPVATPGGRPRHARAPSVDRVVQRPGLQRGPSFSQAGRLRRRAIRGSISQLEPGPPSAAEQQAHQPQPQPHWGRPRIDEDEDEDADAAATAGGGGGRLHHQGMTFASGISGVTSIAPSTVGASTIRGGESFTFTDRTPAQHDYRRTRVYRRDSSGESDLTSAMSAAGFDRGSRR</sequence>
<gene>
    <name evidence="2" type="primary">bit61</name>
    <name evidence="2" type="ORF">LOC62_05G006749</name>
</gene>
<accession>A0AAF0YE86</accession>
<dbReference type="GO" id="GO:0038203">
    <property type="term" value="P:TORC2 signaling"/>
    <property type="evidence" value="ECO:0007669"/>
    <property type="project" value="TreeGrafter"/>
</dbReference>
<evidence type="ECO:0000313" key="3">
    <source>
        <dbReference type="Proteomes" id="UP000827549"/>
    </source>
</evidence>
<feature type="compositionally biased region" description="Low complexity" evidence="1">
    <location>
        <begin position="510"/>
        <end position="519"/>
    </location>
</feature>
<organism evidence="2 3">
    <name type="scientific">Vanrija pseudolonga</name>
    <dbReference type="NCBI Taxonomy" id="143232"/>
    <lineage>
        <taxon>Eukaryota</taxon>
        <taxon>Fungi</taxon>
        <taxon>Dikarya</taxon>
        <taxon>Basidiomycota</taxon>
        <taxon>Agaricomycotina</taxon>
        <taxon>Tremellomycetes</taxon>
        <taxon>Trichosporonales</taxon>
        <taxon>Trichosporonaceae</taxon>
        <taxon>Vanrija</taxon>
    </lineage>
</organism>
<dbReference type="EMBL" id="CP086718">
    <property type="protein sequence ID" value="WOO83226.1"/>
    <property type="molecule type" value="Genomic_DNA"/>
</dbReference>
<reference evidence="2" key="1">
    <citation type="submission" date="2023-10" db="EMBL/GenBank/DDBJ databases">
        <authorList>
            <person name="Noh H."/>
        </authorList>
    </citation>
    <scope>NUCLEOTIDE SEQUENCE</scope>
    <source>
        <strain evidence="2">DUCC4014</strain>
    </source>
</reference>
<feature type="compositionally biased region" description="Low complexity" evidence="1">
    <location>
        <begin position="66"/>
        <end position="77"/>
    </location>
</feature>
<name>A0AAF0YE86_9TREE</name>
<dbReference type="PANTHER" id="PTHR32428:SF2">
    <property type="entry name" value="TARGET OF RAPAMYCIN COMPLEX 2 SUBUNIT BIT61-RELATED"/>
    <property type="match status" value="1"/>
</dbReference>
<protein>
    <submittedName>
        <fullName evidence="2">Target of rapamycin complex 2 subunit bit61</fullName>
    </submittedName>
</protein>
<proteinExistence type="predicted"/>
<feature type="region of interest" description="Disordered" evidence="1">
    <location>
        <begin position="428"/>
        <end position="555"/>
    </location>
</feature>
<feature type="compositionally biased region" description="Basic and acidic residues" evidence="1">
    <location>
        <begin position="41"/>
        <end position="54"/>
    </location>
</feature>
<dbReference type="InterPro" id="IPR013745">
    <property type="entry name" value="Bit61/PRR5"/>
</dbReference>
<keyword evidence="3" id="KW-1185">Reference proteome</keyword>
<feature type="compositionally biased region" description="Basic and acidic residues" evidence="1">
    <location>
        <begin position="591"/>
        <end position="607"/>
    </location>
</feature>
<dbReference type="Proteomes" id="UP000827549">
    <property type="component" value="Chromosome 5"/>
</dbReference>
<feature type="compositionally biased region" description="Pro residues" evidence="1">
    <location>
        <begin position="1"/>
        <end position="17"/>
    </location>
</feature>